<organism evidence="1 2">
    <name type="scientific">Clostridium tanneri</name>
    <dbReference type="NCBI Taxonomy" id="3037988"/>
    <lineage>
        <taxon>Bacteria</taxon>
        <taxon>Bacillati</taxon>
        <taxon>Bacillota</taxon>
        <taxon>Clostridia</taxon>
        <taxon>Eubacteriales</taxon>
        <taxon>Clostridiaceae</taxon>
        <taxon>Clostridium</taxon>
    </lineage>
</organism>
<keyword evidence="1" id="KW-0167">Capsid protein</keyword>
<name>A0ABU4JR52_9CLOT</name>
<dbReference type="RefSeq" id="WP_318797133.1">
    <property type="nucleotide sequence ID" value="NZ_JARUJP010000005.1"/>
</dbReference>
<evidence type="ECO:0000313" key="2">
    <source>
        <dbReference type="Proteomes" id="UP001281656"/>
    </source>
</evidence>
<comment type="caution">
    <text evidence="1">The sequence shown here is derived from an EMBL/GenBank/DDBJ whole genome shotgun (WGS) entry which is preliminary data.</text>
</comment>
<accession>A0ABU4JR52</accession>
<dbReference type="EMBL" id="JARUJP010000005">
    <property type="protein sequence ID" value="MDW8800620.1"/>
    <property type="molecule type" value="Genomic_DNA"/>
</dbReference>
<proteinExistence type="predicted"/>
<reference evidence="1 2" key="1">
    <citation type="submission" date="2023-04" db="EMBL/GenBank/DDBJ databases">
        <title>Clostridium tannerae sp. nov., isolated from the fecal material of an alpaca.</title>
        <authorList>
            <person name="Miller S."/>
            <person name="Hendry M."/>
            <person name="King J."/>
            <person name="Sankaranarayanan K."/>
            <person name="Lawson P.A."/>
        </authorList>
    </citation>
    <scope>NUCLEOTIDE SEQUENCE [LARGE SCALE GENOMIC DNA]</scope>
    <source>
        <strain evidence="1 2">A1-XYC3</strain>
    </source>
</reference>
<sequence length="253" mass="29989">MYCDNLTLCFIKYLESKGIKKIDEFKDQIQYENLTAGMVKEQILNITEFHSNTLGYMEVMNKRLDNNIGKTVEQYKIYIKRLSKDLDNLSKKTPVNEFEKILLDKGDIYLTRARKVIDTIYINNYIGLIMRSMKRSEMCIGDTSFNNLRREDFIEIRNIKDCCYDMVEMDLVHLLGKIRRKGIELNFGELVKEFCYLESLEKDSELFIISLISYPYEFMKCCNRYREKSKSWTEDEYVLKLKKAMVADGNSLI</sequence>
<dbReference type="Proteomes" id="UP001281656">
    <property type="component" value="Unassembled WGS sequence"/>
</dbReference>
<evidence type="ECO:0000313" key="1">
    <source>
        <dbReference type="EMBL" id="MDW8800620.1"/>
    </source>
</evidence>
<gene>
    <name evidence="1" type="ORF">P8V03_05555</name>
</gene>
<keyword evidence="1" id="KW-0946">Virion</keyword>
<dbReference type="PANTHER" id="PTHR39179">
    <property type="entry name" value="SPORE COAT PROTEIN I"/>
    <property type="match status" value="1"/>
</dbReference>
<dbReference type="PANTHER" id="PTHR39179:SF1">
    <property type="entry name" value="SPORE COAT PROTEIN I"/>
    <property type="match status" value="1"/>
</dbReference>
<dbReference type="Gene3D" id="3.90.1200.10">
    <property type="match status" value="1"/>
</dbReference>
<keyword evidence="2" id="KW-1185">Reference proteome</keyword>
<dbReference type="InterPro" id="IPR047175">
    <property type="entry name" value="CotS-like"/>
</dbReference>
<protein>
    <submittedName>
        <fullName evidence="1">Spore coat protein</fullName>
    </submittedName>
</protein>